<comment type="caution">
    <text evidence="1">The sequence shown here is derived from an EMBL/GenBank/DDBJ whole genome shotgun (WGS) entry which is preliminary data.</text>
</comment>
<organism evidence="1 2">
    <name type="scientific">Mycena venus</name>
    <dbReference type="NCBI Taxonomy" id="2733690"/>
    <lineage>
        <taxon>Eukaryota</taxon>
        <taxon>Fungi</taxon>
        <taxon>Dikarya</taxon>
        <taxon>Basidiomycota</taxon>
        <taxon>Agaricomycotina</taxon>
        <taxon>Agaricomycetes</taxon>
        <taxon>Agaricomycetidae</taxon>
        <taxon>Agaricales</taxon>
        <taxon>Marasmiineae</taxon>
        <taxon>Mycenaceae</taxon>
        <taxon>Mycena</taxon>
    </lineage>
</organism>
<evidence type="ECO:0000313" key="1">
    <source>
        <dbReference type="EMBL" id="KAF7366143.1"/>
    </source>
</evidence>
<accession>A0A8H6YTP3</accession>
<dbReference type="SUPFAM" id="SSF52047">
    <property type="entry name" value="RNI-like"/>
    <property type="match status" value="1"/>
</dbReference>
<gene>
    <name evidence="1" type="ORF">MVEN_00491200</name>
</gene>
<name>A0A8H6YTP3_9AGAR</name>
<sequence length="492" mass="55107">MAARTCTTFQGPALDHLWSSTDLFRLLTRCMPSDLWAVDDVTRDWTKKTRMRLLRPVRASDWDRLRSYARRVRHLSSTSNAAILTDVFPTLSVSLPKMLFPNLHSLTWRHYGADFHYINLFLHPTVTKIVFRVSSDSEASILSALAADCPNLADISIETLAYYAKCVSDFVRGLPCARKISAHSLDGDVLEHLSHLSSLQSLALHQFSSPLTLSSANTGTTFTALRNLTLSYPDITDTTQFLGLFKDVPLHTANIDFDEFVTAAEIHDLYAALSAGLSHSSFRDLSMEVSCPDESEADLHLYLIPPRSVRLLFCFSGLTSLCLTCPMGFDLDNAAVEELACAWPQIETLQLSGLYPRHAPRATLACLQSFSRHCPRLCVLTFAIDATATPSVPVHPGTRLVQQHTLQKLDIVRSPLGSSTPISVARFLSALFPRLERIRTEREWDENDDEDELLEHGDAIRLHRRWKEVQALLPDVLAIREEGRLLAQEPSN</sequence>
<reference evidence="1" key="1">
    <citation type="submission" date="2020-05" db="EMBL/GenBank/DDBJ databases">
        <title>Mycena genomes resolve the evolution of fungal bioluminescence.</title>
        <authorList>
            <person name="Tsai I.J."/>
        </authorList>
    </citation>
    <scope>NUCLEOTIDE SEQUENCE</scope>
    <source>
        <strain evidence="1">CCC161011</strain>
    </source>
</reference>
<dbReference type="InterPro" id="IPR032675">
    <property type="entry name" value="LRR_dom_sf"/>
</dbReference>
<keyword evidence="2" id="KW-1185">Reference proteome</keyword>
<evidence type="ECO:0008006" key="3">
    <source>
        <dbReference type="Google" id="ProtNLM"/>
    </source>
</evidence>
<dbReference type="OrthoDB" id="2655993at2759"/>
<dbReference type="EMBL" id="JACAZI010000003">
    <property type="protein sequence ID" value="KAF7366143.1"/>
    <property type="molecule type" value="Genomic_DNA"/>
</dbReference>
<proteinExistence type="predicted"/>
<protein>
    <recommendedName>
        <fullName evidence="3">F-box domain-containing protein</fullName>
    </recommendedName>
</protein>
<dbReference type="Gene3D" id="3.80.10.10">
    <property type="entry name" value="Ribonuclease Inhibitor"/>
    <property type="match status" value="1"/>
</dbReference>
<evidence type="ECO:0000313" key="2">
    <source>
        <dbReference type="Proteomes" id="UP000620124"/>
    </source>
</evidence>
<dbReference type="AlphaFoldDB" id="A0A8H6YTP3"/>
<dbReference type="Proteomes" id="UP000620124">
    <property type="component" value="Unassembled WGS sequence"/>
</dbReference>